<reference evidence="2" key="1">
    <citation type="journal article" date="2019" name="Mol. Biol. Evol.">
        <title>Blast fungal genomes show frequent chromosomal changes, gene gains and losses, and effector gene turnover.</title>
        <authorList>
            <person name="Gomez Luciano L.B."/>
            <person name="Jason Tsai I."/>
            <person name="Chuma I."/>
            <person name="Tosa Y."/>
            <person name="Chen Y.H."/>
            <person name="Li J.Y."/>
            <person name="Li M.Y."/>
            <person name="Jade Lu M.Y."/>
            <person name="Nakayashiki H."/>
            <person name="Li W.H."/>
        </authorList>
    </citation>
    <scope>NUCLEOTIDE SEQUENCE</scope>
    <source>
        <strain evidence="2">NI907</strain>
    </source>
</reference>
<reference evidence="2" key="2">
    <citation type="submission" date="2019-10" db="EMBL/GenBank/DDBJ databases">
        <authorList>
            <consortium name="NCBI Genome Project"/>
        </authorList>
    </citation>
    <scope>NUCLEOTIDE SEQUENCE</scope>
    <source>
        <strain evidence="2">NI907</strain>
    </source>
</reference>
<dbReference type="Proteomes" id="UP000515153">
    <property type="component" value="Unplaced"/>
</dbReference>
<name>A0A6P8BF02_PYRGI</name>
<reference evidence="2" key="3">
    <citation type="submission" date="2025-08" db="UniProtKB">
        <authorList>
            <consortium name="RefSeq"/>
        </authorList>
    </citation>
    <scope>IDENTIFICATION</scope>
    <source>
        <strain evidence="2">NI907</strain>
    </source>
</reference>
<gene>
    <name evidence="2" type="ORF">PgNI_02694</name>
</gene>
<dbReference type="KEGG" id="pgri:PgNI_02694"/>
<dbReference type="RefSeq" id="XP_030985722.1">
    <property type="nucleotide sequence ID" value="XM_031122754.1"/>
</dbReference>
<dbReference type="AlphaFoldDB" id="A0A6P8BF02"/>
<dbReference type="GeneID" id="41957665"/>
<protein>
    <submittedName>
        <fullName evidence="2">Uncharacterized protein</fullName>
    </submittedName>
</protein>
<evidence type="ECO:0000313" key="1">
    <source>
        <dbReference type="Proteomes" id="UP000515153"/>
    </source>
</evidence>
<evidence type="ECO:0000313" key="2">
    <source>
        <dbReference type="RefSeq" id="XP_030985722.1"/>
    </source>
</evidence>
<proteinExistence type="predicted"/>
<sequence length="60" mass="7095">METAFKQTEIAFADALEILDKQSKIVEVYEIRDRFVRLLIKASVWKYCKNCAKGWLEARK</sequence>
<organism evidence="1 2">
    <name type="scientific">Pyricularia grisea</name>
    <name type="common">Crabgrass-specific blast fungus</name>
    <name type="synonym">Magnaporthe grisea</name>
    <dbReference type="NCBI Taxonomy" id="148305"/>
    <lineage>
        <taxon>Eukaryota</taxon>
        <taxon>Fungi</taxon>
        <taxon>Dikarya</taxon>
        <taxon>Ascomycota</taxon>
        <taxon>Pezizomycotina</taxon>
        <taxon>Sordariomycetes</taxon>
        <taxon>Sordariomycetidae</taxon>
        <taxon>Magnaporthales</taxon>
        <taxon>Pyriculariaceae</taxon>
        <taxon>Pyricularia</taxon>
    </lineage>
</organism>
<keyword evidence="1" id="KW-1185">Reference proteome</keyword>
<accession>A0A6P8BF02</accession>